<evidence type="ECO:0000256" key="4">
    <source>
        <dbReference type="ARBA" id="ARBA00022787"/>
    </source>
</evidence>
<dbReference type="AlphaFoldDB" id="A0A166AJZ1"/>
<dbReference type="InterPro" id="IPR045063">
    <property type="entry name" value="Dynamin_N"/>
</dbReference>
<dbReference type="InterPro" id="IPR027094">
    <property type="entry name" value="Mitofusin_fam"/>
</dbReference>
<evidence type="ECO:0000256" key="1">
    <source>
        <dbReference type="ARBA" id="ARBA00004374"/>
    </source>
</evidence>
<evidence type="ECO:0000256" key="12">
    <source>
        <dbReference type="SAM" id="Coils"/>
    </source>
</evidence>
<feature type="transmembrane region" description="Helical" evidence="14">
    <location>
        <begin position="749"/>
        <end position="767"/>
    </location>
</feature>
<reference evidence="16 17" key="1">
    <citation type="journal article" date="2016" name="Mol. Biol. Evol.">
        <title>Comparative Genomics of Early-Diverging Mushroom-Forming Fungi Provides Insights into the Origins of Lignocellulose Decay Capabilities.</title>
        <authorList>
            <person name="Nagy L.G."/>
            <person name="Riley R."/>
            <person name="Tritt A."/>
            <person name="Adam C."/>
            <person name="Daum C."/>
            <person name="Floudas D."/>
            <person name="Sun H."/>
            <person name="Yadav J.S."/>
            <person name="Pangilinan J."/>
            <person name="Larsson K.H."/>
            <person name="Matsuura K."/>
            <person name="Barry K."/>
            <person name="Labutti K."/>
            <person name="Kuo R."/>
            <person name="Ohm R.A."/>
            <person name="Bhattacharya S.S."/>
            <person name="Shirouzu T."/>
            <person name="Yoshinaga Y."/>
            <person name="Martin F.M."/>
            <person name="Grigoriev I.V."/>
            <person name="Hibbett D.S."/>
        </authorList>
    </citation>
    <scope>NUCLEOTIDE SEQUENCE [LARGE SCALE GENOMIC DNA]</scope>
    <source>
        <strain evidence="16 17">HHB10207 ss-3</strain>
    </source>
</reference>
<gene>
    <name evidence="16" type="ORF">SISSUDRAFT_1051421</name>
</gene>
<dbReference type="InterPro" id="IPR027417">
    <property type="entry name" value="P-loop_NTPase"/>
</dbReference>
<dbReference type="PANTHER" id="PTHR10465">
    <property type="entry name" value="TRANSMEMBRANE GTPASE FZO1"/>
    <property type="match status" value="1"/>
</dbReference>
<dbReference type="Proteomes" id="UP000076798">
    <property type="component" value="Unassembled WGS sequence"/>
</dbReference>
<dbReference type="InterPro" id="IPR030381">
    <property type="entry name" value="G_DYNAMIN_dom"/>
</dbReference>
<comment type="subcellular location">
    <subcellularLocation>
        <location evidence="1">Mitochondrion outer membrane</location>
        <topology evidence="1">Multi-pass membrane protein</topology>
    </subcellularLocation>
</comment>
<evidence type="ECO:0000256" key="10">
    <source>
        <dbReference type="ARBA" id="ARBA00023136"/>
    </source>
</evidence>
<accession>A0A166AJZ1</accession>
<dbReference type="Pfam" id="PF00350">
    <property type="entry name" value="Dynamin_N"/>
    <property type="match status" value="1"/>
</dbReference>
<evidence type="ECO:0000259" key="15">
    <source>
        <dbReference type="PROSITE" id="PS51718"/>
    </source>
</evidence>
<dbReference type="SUPFAM" id="SSF52540">
    <property type="entry name" value="P-loop containing nucleoside triphosphate hydrolases"/>
    <property type="match status" value="1"/>
</dbReference>
<dbReference type="GO" id="GO:0005525">
    <property type="term" value="F:GTP binding"/>
    <property type="evidence" value="ECO:0007669"/>
    <property type="project" value="UniProtKB-KW"/>
</dbReference>
<evidence type="ECO:0000256" key="6">
    <source>
        <dbReference type="ARBA" id="ARBA00022989"/>
    </source>
</evidence>
<evidence type="ECO:0000256" key="2">
    <source>
        <dbReference type="ARBA" id="ARBA00022692"/>
    </source>
</evidence>
<keyword evidence="17" id="KW-1185">Reference proteome</keyword>
<protein>
    <recommendedName>
        <fullName evidence="15">Dynamin-type G domain-containing protein</fullName>
    </recommendedName>
</protein>
<name>A0A166AJZ1_9AGAM</name>
<dbReference type="PROSITE" id="PS51718">
    <property type="entry name" value="G_DYNAMIN_2"/>
    <property type="match status" value="1"/>
</dbReference>
<dbReference type="PANTHER" id="PTHR10465:SF0">
    <property type="entry name" value="SARCALUMENIN"/>
    <property type="match status" value="1"/>
</dbReference>
<feature type="domain" description="Dynamin-type G" evidence="15">
    <location>
        <begin position="211"/>
        <end position="483"/>
    </location>
</feature>
<evidence type="ECO:0000256" key="3">
    <source>
        <dbReference type="ARBA" id="ARBA00022741"/>
    </source>
</evidence>
<keyword evidence="8" id="KW-0496">Mitochondrion</keyword>
<feature type="coiled-coil region" evidence="12">
    <location>
        <begin position="189"/>
        <end position="216"/>
    </location>
</feature>
<dbReference type="STRING" id="1314776.A0A166AJZ1"/>
<keyword evidence="10 14" id="KW-0472">Membrane</keyword>
<evidence type="ECO:0000256" key="8">
    <source>
        <dbReference type="ARBA" id="ARBA00023128"/>
    </source>
</evidence>
<dbReference type="GO" id="GO:0005741">
    <property type="term" value="C:mitochondrial outer membrane"/>
    <property type="evidence" value="ECO:0007669"/>
    <property type="project" value="UniProtKB-SubCell"/>
</dbReference>
<keyword evidence="6 14" id="KW-1133">Transmembrane helix</keyword>
<sequence length="879" mass="97423">MSQSYFHPRNILGTAMTPGAEIVQSPSAVSNEPETAPGRDVEEIQESYVQHKNQLIGAIDSTQVLLKGIREFNNDQWVVRYPQLAQPTEEESSKSTRRGHLRRSLTFADDPSLTTEVIMTSSKPGMARAMTMEPASSLENIAEVGETVKEEDVEDSGEVGLQLLRLDLKLGHASTASSLVAQIDKSSIANLLDDRIDSALKHVQKLRNRIEDTSSKVLVTGDLNAGKSTFVNALLRREVMPVDQQPCTTMFCEVHDAIDNNRVEEVHVVKEGFTYALSDESTFTRAPLSDLQTIVDSADPSKPQGVLKLYVTDMRAPSESLIHNGIVDIALIDAPGLNRDSLKTTALFARQEEIDVVVFVVSAENHFTLSAKEFLWNASNEKAYLFIVVNRFDQIRDKEKCKRLVLEQIKQMSPRTWDDAKDLVHFVDSSVVQNPGSSTPSFENLEAALRSFVLVKRSKSKLNPATTYLNHLLSDIDFLASANSIVASQEADRARADLEQTRPVLEKMQSGREQLEDSLEVVEEEGATTSTDRAKEVLNVALERIARGEPAVDQGITMPPYPGLLNLWDYAQDVRRALLASLDSAVKLAENEARVATSYGVKKISHLEEAHLPIGVERNRRIFVPEAMFSPRFKKGQDPKARRRSSAIVAGGTHGLGLGLAQRSELLEVTFFDLFDAQHYFSVHFGHTDGQSKKVEENNDDSTPSALSVMSLGMGAISVVGGKTLGARGIFSGLIRISDFFGNESTRRWAVPVIGFVTLGAAVYFVLELPNTIPKNIGRRIKASLSEQSHLPSMTIDGNDNANFVSGQSARISRETRKVLRIASWDLRERFRSAMEDRAKEVREKEEIERRAKRALEYFSGVREKASEVRFVVGDVATQ</sequence>
<dbReference type="GO" id="GO:0008053">
    <property type="term" value="P:mitochondrial fusion"/>
    <property type="evidence" value="ECO:0007669"/>
    <property type="project" value="TreeGrafter"/>
</dbReference>
<dbReference type="FunFam" id="3.40.50.300:FF:000638">
    <property type="entry name" value="Transmembrane GTPase Fzo1, putative"/>
    <property type="match status" value="1"/>
</dbReference>
<keyword evidence="4" id="KW-1000">Mitochondrion outer membrane</keyword>
<evidence type="ECO:0000256" key="9">
    <source>
        <dbReference type="ARBA" id="ARBA00023134"/>
    </source>
</evidence>
<proteinExistence type="predicted"/>
<feature type="region of interest" description="Disordered" evidence="13">
    <location>
        <begin position="86"/>
        <end position="106"/>
    </location>
</feature>
<evidence type="ECO:0000256" key="13">
    <source>
        <dbReference type="SAM" id="MobiDB-lite"/>
    </source>
</evidence>
<organism evidence="16 17">
    <name type="scientific">Sistotremastrum suecicum HHB10207 ss-3</name>
    <dbReference type="NCBI Taxonomy" id="1314776"/>
    <lineage>
        <taxon>Eukaryota</taxon>
        <taxon>Fungi</taxon>
        <taxon>Dikarya</taxon>
        <taxon>Basidiomycota</taxon>
        <taxon>Agaricomycotina</taxon>
        <taxon>Agaricomycetes</taxon>
        <taxon>Sistotremastrales</taxon>
        <taxon>Sistotremastraceae</taxon>
        <taxon>Sistotremastrum</taxon>
    </lineage>
</organism>
<keyword evidence="5" id="KW-0378">Hydrolase</keyword>
<evidence type="ECO:0000256" key="5">
    <source>
        <dbReference type="ARBA" id="ARBA00022801"/>
    </source>
</evidence>
<evidence type="ECO:0000256" key="11">
    <source>
        <dbReference type="ARBA" id="ARBA00048548"/>
    </source>
</evidence>
<evidence type="ECO:0000256" key="7">
    <source>
        <dbReference type="ARBA" id="ARBA00023054"/>
    </source>
</evidence>
<evidence type="ECO:0000256" key="14">
    <source>
        <dbReference type="SAM" id="Phobius"/>
    </source>
</evidence>
<evidence type="ECO:0000313" key="16">
    <source>
        <dbReference type="EMBL" id="KZT35402.1"/>
    </source>
</evidence>
<keyword evidence="7 12" id="KW-0175">Coiled coil</keyword>
<comment type="catalytic activity">
    <reaction evidence="11">
        <text>GTP + H2O = GDP + phosphate + H(+)</text>
        <dbReference type="Rhea" id="RHEA:19669"/>
        <dbReference type="ChEBI" id="CHEBI:15377"/>
        <dbReference type="ChEBI" id="CHEBI:15378"/>
        <dbReference type="ChEBI" id="CHEBI:37565"/>
        <dbReference type="ChEBI" id="CHEBI:43474"/>
        <dbReference type="ChEBI" id="CHEBI:58189"/>
    </reaction>
</comment>
<dbReference type="OrthoDB" id="9984778at2759"/>
<keyword evidence="2 14" id="KW-0812">Transmembrane</keyword>
<keyword evidence="3" id="KW-0547">Nucleotide-binding</keyword>
<dbReference type="Gene3D" id="3.40.50.300">
    <property type="entry name" value="P-loop containing nucleotide triphosphate hydrolases"/>
    <property type="match status" value="1"/>
</dbReference>
<keyword evidence="9" id="KW-0342">GTP-binding</keyword>
<dbReference type="EMBL" id="KV428140">
    <property type="protein sequence ID" value="KZT35402.1"/>
    <property type="molecule type" value="Genomic_DNA"/>
</dbReference>
<dbReference type="GO" id="GO:0051646">
    <property type="term" value="P:mitochondrion localization"/>
    <property type="evidence" value="ECO:0007669"/>
    <property type="project" value="TreeGrafter"/>
</dbReference>
<dbReference type="GO" id="GO:0003924">
    <property type="term" value="F:GTPase activity"/>
    <property type="evidence" value="ECO:0007669"/>
    <property type="project" value="InterPro"/>
</dbReference>
<evidence type="ECO:0000313" key="17">
    <source>
        <dbReference type="Proteomes" id="UP000076798"/>
    </source>
</evidence>